<sequence length="1787" mass="195949">MPLMDQEIIGGRFKVLRELGRGGMGVVYLVQEGRNQPVALKLLDSKKFTESALKHFEQEFKTLTALSHPNLTEVYDYGRHQLPDGAVVPFFTMEFIDGQTLDSHIRKARHDYPALYRILAQVGQALGYLHARGLVHQDIKPGNIMVSPGEGDAGEVHLTDLGLVGSVGMSTDAGMIRGTVAYLPPEAAGGGQIDPRSDLYSLGCVIYEMVTGHPPFQGGSALAVLRGHRQEEPIRPATIVRTLPGKFEKLILRMLSKDPGLRPSGVDAFLEALEELAGHGSTFRTPESRRQSVLGAGFTGREQELGRLKRLMADTCDGGGRLVLVEGESGIGKSRFLREFQVHCQMEGYGSFIGRPNNHLGGGGALLDALTQAAGESDAGDDLGGLDRNGLFASANEMLTRAGSRGPMVLAVEDLHESDETVCRLLAHLAATAASERLGSDTSGLPVLLIGTYRGDQVSRSSPLFALLADPGRDFILEEIVLGGLGVEETRSMVRAMTGIGEIDDGFNSRVYEETRGNPLHIAELIAHLAQEGLLVPGGERHPDVEVLDGTPLPGQIRNLLERRLDRLDDDAALILRTATILGPSAVDPETVSAVSGLRWEAATARMIDLRADGILIQELDDAGSPVYRLTRPALGELALAGSGPEELKQIHRAAVSFLDRKGIPRTYPAWAAFASHAESAGLPGRAMEGWAKAGELAARLFANRDAIDAFTRALDLARKDRSSSVALLCGLFRQRGRARTRAGEFSLAEEDFRWMLARAEKDRDDGFKARAHLLLGRLFEDRSRYDQAQENLELALEIAGRLELPDLSAEAMIALGRIDGILGDVQQGREHLRQAVRFSSENDLADHQVSALLALGALERDQGDPVASLESFREAEAVAGEHMSPEVELAILEGAGRALEMQGQYAQALDALNRARDGAVRRGDVKAIADATAGLGAVRMKTGDYPSASRDFETALQLHRRLGAMEGMIDSLMSLGRMHLLRGRFQEALDHVDEALGLARRLGRKDTLASALSLRASVHIRAGDPGQADGLLTEAEKLLGDSLNLRRRAGLMLDQGDLRAAREQQAPARQAFQESAFLARRIGDARLEAAAMIRLGESFLQDSDIDRAAVAGRKAARLVENRGLPREEADAWVLRARVELARPGGDTVQAEIDAMKAVERYRTLGETERLWQAEHVAGRAAVRSGRPDQGRERIGRGHRYLEKIRSRLTGSWEQTFLEDRRRRELYEDFHRMEMEPGARSGKGDHGPAGATGDPARSGAGNGEENVILRRLLEINRTLNSTRDVDDLLQVILDAACEITGAERGFLLLKDGREITTRIVRKPGDQSSGTPANDLSRSIARKVIDDGEPMLSTDAEQDSRFKGFESVHALNIRSVLAVPLRIRDVTEGAVYLDNRIDRRLFEPAHLEYASMLADQAGIALGTAALLGRIEEQAASLVEANLGLERTVNTQQEELESVREELFSSRSSFELRYRFEDMIGGSAGMQMVYHLIERLAEKKLPVLITGESGAGKELIARALHRRSGRHRGPFFTVNCAALTESLLESELFGHRKGAFTGADRNKPGYFELADCGTLFLDEIGEMGQAMQAKLLRVIEQGEVMPVGGKEMVQVDVRIVSATHRDLKEMIRNKEFREDLYYRINVGRIEIPPLRDRREDIPLLADHFLAAMADEEQEPRKEFEADALRKLVDYSWPGNVRELQHQILRIATFVKGTAITLRDVLRYSDVPERADPAGAGGEDSGTESLEEMERKQILKALEEAGGNKTRAAEILGINRATLFRKLKRFELKD</sequence>
<dbReference type="SMART" id="SM00382">
    <property type="entry name" value="AAA"/>
    <property type="match status" value="2"/>
</dbReference>
<reference evidence="11 12" key="1">
    <citation type="submission" date="2020-08" db="EMBL/GenBank/DDBJ databases">
        <title>Acidobacteriota in marine sediments use diverse sulfur dissimilation pathways.</title>
        <authorList>
            <person name="Wasmund K."/>
        </authorList>
    </citation>
    <scope>NUCLEOTIDE SEQUENCE [LARGE SCALE GENOMIC DNA]</scope>
    <source>
        <strain evidence="11">MAG AM4</strain>
    </source>
</reference>
<dbReference type="Pfam" id="PF13424">
    <property type="entry name" value="TPR_12"/>
    <property type="match status" value="1"/>
</dbReference>
<dbReference type="InterPro" id="IPR017441">
    <property type="entry name" value="Protein_kinase_ATP_BS"/>
</dbReference>
<dbReference type="Gene3D" id="1.10.10.60">
    <property type="entry name" value="Homeodomain-like"/>
    <property type="match status" value="1"/>
</dbReference>
<evidence type="ECO:0000256" key="3">
    <source>
        <dbReference type="ARBA" id="ARBA00023015"/>
    </source>
</evidence>
<dbReference type="PROSITE" id="PS00107">
    <property type="entry name" value="PROTEIN_KINASE_ATP"/>
    <property type="match status" value="1"/>
</dbReference>
<feature type="domain" description="Sigma-54 factor interaction" evidence="10">
    <location>
        <begin position="1477"/>
        <end position="1706"/>
    </location>
</feature>
<feature type="binding site" evidence="7">
    <location>
        <position position="41"/>
    </location>
    <ligand>
        <name>ATP</name>
        <dbReference type="ChEBI" id="CHEBI:30616"/>
    </ligand>
</feature>
<dbReference type="SUPFAM" id="SSF55781">
    <property type="entry name" value="GAF domain-like"/>
    <property type="match status" value="1"/>
</dbReference>
<dbReference type="SUPFAM" id="SSF48452">
    <property type="entry name" value="TPR-like"/>
    <property type="match status" value="3"/>
</dbReference>
<keyword evidence="3" id="KW-0805">Transcription regulation</keyword>
<dbReference type="InterPro" id="IPR058031">
    <property type="entry name" value="AAA_lid_NorR"/>
</dbReference>
<dbReference type="Gene3D" id="1.10.510.10">
    <property type="entry name" value="Transferase(Phosphotransferase) domain 1"/>
    <property type="match status" value="1"/>
</dbReference>
<dbReference type="PROSITE" id="PS00675">
    <property type="entry name" value="SIGMA54_INTERACT_1"/>
    <property type="match status" value="1"/>
</dbReference>
<keyword evidence="2 7" id="KW-0067">ATP-binding</keyword>
<dbReference type="InterPro" id="IPR002078">
    <property type="entry name" value="Sigma_54_int"/>
</dbReference>
<dbReference type="PROSITE" id="PS00688">
    <property type="entry name" value="SIGMA54_INTERACT_3"/>
    <property type="match status" value="1"/>
</dbReference>
<dbReference type="Gene3D" id="3.30.450.40">
    <property type="match status" value="1"/>
</dbReference>
<feature type="repeat" description="TPR" evidence="6">
    <location>
        <begin position="970"/>
        <end position="1003"/>
    </location>
</feature>
<dbReference type="Proteomes" id="UP000648239">
    <property type="component" value="Unassembled WGS sequence"/>
</dbReference>
<dbReference type="Gene3D" id="3.40.50.300">
    <property type="entry name" value="P-loop containing nucleotide triphosphate hydrolases"/>
    <property type="match status" value="1"/>
</dbReference>
<dbReference type="PROSITE" id="PS50045">
    <property type="entry name" value="SIGMA54_INTERACT_4"/>
    <property type="match status" value="1"/>
</dbReference>
<dbReference type="GO" id="GO:0004672">
    <property type="term" value="F:protein kinase activity"/>
    <property type="evidence" value="ECO:0007669"/>
    <property type="project" value="InterPro"/>
</dbReference>
<evidence type="ECO:0000256" key="4">
    <source>
        <dbReference type="ARBA" id="ARBA00023125"/>
    </source>
</evidence>
<dbReference type="Pfam" id="PF02954">
    <property type="entry name" value="HTH_8"/>
    <property type="match status" value="1"/>
</dbReference>
<keyword evidence="6" id="KW-0802">TPR repeat</keyword>
<feature type="repeat" description="TPR" evidence="6">
    <location>
        <begin position="770"/>
        <end position="803"/>
    </location>
</feature>
<dbReference type="FunFam" id="3.40.50.300:FF:000006">
    <property type="entry name" value="DNA-binding transcriptional regulator NtrC"/>
    <property type="match status" value="1"/>
</dbReference>
<dbReference type="CDD" id="cd14014">
    <property type="entry name" value="STKc_PknB_like"/>
    <property type="match status" value="1"/>
</dbReference>
<dbReference type="InterPro" id="IPR002197">
    <property type="entry name" value="HTH_Fis"/>
</dbReference>
<dbReference type="CDD" id="cd00009">
    <property type="entry name" value="AAA"/>
    <property type="match status" value="1"/>
</dbReference>
<accession>A0A8J6Y9N8</accession>
<protein>
    <submittedName>
        <fullName evidence="11">Sigma 54-interacting transcriptional regulator</fullName>
    </submittedName>
</protein>
<dbReference type="InterPro" id="IPR000719">
    <property type="entry name" value="Prot_kinase_dom"/>
</dbReference>
<dbReference type="InterPro" id="IPR003018">
    <property type="entry name" value="GAF"/>
</dbReference>
<dbReference type="Pfam" id="PF25601">
    <property type="entry name" value="AAA_lid_14"/>
    <property type="match status" value="1"/>
</dbReference>
<dbReference type="PROSITE" id="PS50005">
    <property type="entry name" value="TPR"/>
    <property type="match status" value="3"/>
</dbReference>
<evidence type="ECO:0000256" key="6">
    <source>
        <dbReference type="PROSITE-ProRule" id="PRU00339"/>
    </source>
</evidence>
<evidence type="ECO:0000259" key="10">
    <source>
        <dbReference type="PROSITE" id="PS50045"/>
    </source>
</evidence>
<dbReference type="Pfam" id="PF13191">
    <property type="entry name" value="AAA_16"/>
    <property type="match status" value="1"/>
</dbReference>
<evidence type="ECO:0000256" key="2">
    <source>
        <dbReference type="ARBA" id="ARBA00022840"/>
    </source>
</evidence>
<dbReference type="InterPro" id="IPR029016">
    <property type="entry name" value="GAF-like_dom_sf"/>
</dbReference>
<dbReference type="Pfam" id="PF13185">
    <property type="entry name" value="GAF_2"/>
    <property type="match status" value="1"/>
</dbReference>
<dbReference type="EMBL" id="JACXWD010000054">
    <property type="protein sequence ID" value="MBD3869026.1"/>
    <property type="molecule type" value="Genomic_DNA"/>
</dbReference>
<feature type="repeat" description="TPR" evidence="6">
    <location>
        <begin position="930"/>
        <end position="963"/>
    </location>
</feature>
<dbReference type="PANTHER" id="PTHR32071">
    <property type="entry name" value="TRANSCRIPTIONAL REGULATORY PROTEIN"/>
    <property type="match status" value="1"/>
</dbReference>
<dbReference type="Pfam" id="PF00069">
    <property type="entry name" value="Pkinase"/>
    <property type="match status" value="1"/>
</dbReference>
<evidence type="ECO:0000313" key="12">
    <source>
        <dbReference type="Proteomes" id="UP000648239"/>
    </source>
</evidence>
<comment type="caution">
    <text evidence="11">The sequence shown here is derived from an EMBL/GenBank/DDBJ whole genome shotgun (WGS) entry which is preliminary data.</text>
</comment>
<dbReference type="PROSITE" id="PS50011">
    <property type="entry name" value="PROTEIN_KINASE_DOM"/>
    <property type="match status" value="1"/>
</dbReference>
<dbReference type="Pfam" id="PF13181">
    <property type="entry name" value="TPR_8"/>
    <property type="match status" value="1"/>
</dbReference>
<feature type="domain" description="Protein kinase" evidence="9">
    <location>
        <begin position="13"/>
        <end position="276"/>
    </location>
</feature>
<dbReference type="InterPro" id="IPR009057">
    <property type="entry name" value="Homeodomain-like_sf"/>
</dbReference>
<organism evidence="11 12">
    <name type="scientific">Candidatus Polarisedimenticola svalbardensis</name>
    <dbReference type="NCBI Taxonomy" id="2886004"/>
    <lineage>
        <taxon>Bacteria</taxon>
        <taxon>Pseudomonadati</taxon>
        <taxon>Acidobacteriota</taxon>
        <taxon>Candidatus Polarisedimenticolia</taxon>
        <taxon>Candidatus Polarisedimenticolales</taxon>
        <taxon>Candidatus Polarisedimenticolaceae</taxon>
        <taxon>Candidatus Polarisedimenticola</taxon>
    </lineage>
</organism>
<feature type="region of interest" description="Disordered" evidence="8">
    <location>
        <begin position="1236"/>
        <end position="1262"/>
    </location>
</feature>
<dbReference type="SMART" id="SM00065">
    <property type="entry name" value="GAF"/>
    <property type="match status" value="1"/>
</dbReference>
<dbReference type="SUPFAM" id="SSF52540">
    <property type="entry name" value="P-loop containing nucleoside triphosphate hydrolases"/>
    <property type="match status" value="2"/>
</dbReference>
<evidence type="ECO:0000256" key="7">
    <source>
        <dbReference type="PROSITE-ProRule" id="PRU10141"/>
    </source>
</evidence>
<feature type="compositionally biased region" description="Basic and acidic residues" evidence="8">
    <location>
        <begin position="1236"/>
        <end position="1246"/>
    </location>
</feature>
<proteinExistence type="predicted"/>
<keyword evidence="5" id="KW-0804">Transcription</keyword>
<dbReference type="SUPFAM" id="SSF46689">
    <property type="entry name" value="Homeodomain-like"/>
    <property type="match status" value="1"/>
</dbReference>
<dbReference type="InterPro" id="IPR025662">
    <property type="entry name" value="Sigma_54_int_dom_ATP-bd_1"/>
</dbReference>
<dbReference type="Gene3D" id="1.25.40.10">
    <property type="entry name" value="Tetratricopeptide repeat domain"/>
    <property type="match status" value="3"/>
</dbReference>
<dbReference type="InterPro" id="IPR019734">
    <property type="entry name" value="TPR_rpt"/>
</dbReference>
<name>A0A8J6Y9N8_9BACT</name>
<dbReference type="PRINTS" id="PR01590">
    <property type="entry name" value="HTHFIS"/>
</dbReference>
<dbReference type="InterPro" id="IPR008271">
    <property type="entry name" value="Ser/Thr_kinase_AS"/>
</dbReference>
<evidence type="ECO:0000256" key="8">
    <source>
        <dbReference type="SAM" id="MobiDB-lite"/>
    </source>
</evidence>
<evidence type="ECO:0000259" key="9">
    <source>
        <dbReference type="PROSITE" id="PS50011"/>
    </source>
</evidence>
<evidence type="ECO:0000313" key="11">
    <source>
        <dbReference type="EMBL" id="MBD3869026.1"/>
    </source>
</evidence>
<dbReference type="GO" id="GO:0043565">
    <property type="term" value="F:sequence-specific DNA binding"/>
    <property type="evidence" value="ECO:0007669"/>
    <property type="project" value="InterPro"/>
</dbReference>
<dbReference type="InterPro" id="IPR027417">
    <property type="entry name" value="P-loop_NTPase"/>
</dbReference>
<gene>
    <name evidence="11" type="ORF">IFK94_12960</name>
</gene>
<keyword evidence="4" id="KW-0238">DNA-binding</keyword>
<dbReference type="InterPro" id="IPR011990">
    <property type="entry name" value="TPR-like_helical_dom_sf"/>
</dbReference>
<dbReference type="InterPro" id="IPR011009">
    <property type="entry name" value="Kinase-like_dom_sf"/>
</dbReference>
<dbReference type="PROSITE" id="PS00108">
    <property type="entry name" value="PROTEIN_KINASE_ST"/>
    <property type="match status" value="1"/>
</dbReference>
<dbReference type="InterPro" id="IPR025944">
    <property type="entry name" value="Sigma_54_int_dom_CS"/>
</dbReference>
<dbReference type="InterPro" id="IPR041664">
    <property type="entry name" value="AAA_16"/>
</dbReference>
<dbReference type="SMART" id="SM00028">
    <property type="entry name" value="TPR"/>
    <property type="match status" value="10"/>
</dbReference>
<dbReference type="GO" id="GO:0005524">
    <property type="term" value="F:ATP binding"/>
    <property type="evidence" value="ECO:0007669"/>
    <property type="project" value="UniProtKB-UniRule"/>
</dbReference>
<dbReference type="Gene3D" id="3.30.200.20">
    <property type="entry name" value="Phosphorylase Kinase, domain 1"/>
    <property type="match status" value="1"/>
</dbReference>
<dbReference type="SMART" id="SM00220">
    <property type="entry name" value="S_TKc"/>
    <property type="match status" value="1"/>
</dbReference>
<evidence type="ECO:0000256" key="1">
    <source>
        <dbReference type="ARBA" id="ARBA00022741"/>
    </source>
</evidence>
<dbReference type="Gene3D" id="1.10.8.60">
    <property type="match status" value="1"/>
</dbReference>
<dbReference type="GO" id="GO:0006355">
    <property type="term" value="P:regulation of DNA-templated transcription"/>
    <property type="evidence" value="ECO:0007669"/>
    <property type="project" value="InterPro"/>
</dbReference>
<evidence type="ECO:0000256" key="5">
    <source>
        <dbReference type="ARBA" id="ARBA00023163"/>
    </source>
</evidence>
<keyword evidence="1 7" id="KW-0547">Nucleotide-binding</keyword>
<dbReference type="InterPro" id="IPR003593">
    <property type="entry name" value="AAA+_ATPase"/>
</dbReference>
<dbReference type="Pfam" id="PF00158">
    <property type="entry name" value="Sigma54_activat"/>
    <property type="match status" value="1"/>
</dbReference>
<dbReference type="SUPFAM" id="SSF56112">
    <property type="entry name" value="Protein kinase-like (PK-like)"/>
    <property type="match status" value="1"/>
</dbReference>